<dbReference type="STRING" id="69960.SAMN05421720_102291"/>
<dbReference type="InterPro" id="IPR017797">
    <property type="entry name" value="Phosphnate-bd"/>
</dbReference>
<reference evidence="4 5" key="1">
    <citation type="submission" date="2016-10" db="EMBL/GenBank/DDBJ databases">
        <authorList>
            <person name="de Groot N.N."/>
        </authorList>
    </citation>
    <scope>NUCLEOTIDE SEQUENCE [LARGE SCALE GENOMIC DNA]</scope>
    <source>
        <strain evidence="4 5">ATCC 700224</strain>
    </source>
</reference>
<feature type="chain" id="PRO_5011746749" evidence="3">
    <location>
        <begin position="28"/>
        <end position="302"/>
    </location>
</feature>
<dbReference type="PANTHER" id="PTHR35841:SF1">
    <property type="entry name" value="PHOSPHONATES-BINDING PERIPLASMIC PROTEIN"/>
    <property type="match status" value="1"/>
</dbReference>
<evidence type="ECO:0000313" key="4">
    <source>
        <dbReference type="EMBL" id="SDD98882.1"/>
    </source>
</evidence>
<dbReference type="CDD" id="cd01071">
    <property type="entry name" value="PBP2_PhnD_like"/>
    <property type="match status" value="1"/>
</dbReference>
<feature type="signal peptide" evidence="3">
    <location>
        <begin position="1"/>
        <end position="27"/>
    </location>
</feature>
<evidence type="ECO:0000256" key="3">
    <source>
        <dbReference type="SAM" id="SignalP"/>
    </source>
</evidence>
<dbReference type="PANTHER" id="PTHR35841">
    <property type="entry name" value="PHOSPHONATES-BINDING PERIPLASMIC PROTEIN"/>
    <property type="match status" value="1"/>
</dbReference>
<evidence type="ECO:0000313" key="5">
    <source>
        <dbReference type="Proteomes" id="UP000199412"/>
    </source>
</evidence>
<comment type="similarity">
    <text evidence="1">Belongs to the phosphate/phosphite/phosphonate binding protein family.</text>
</comment>
<keyword evidence="5" id="KW-1185">Reference proteome</keyword>
<organism evidence="4 5">
    <name type="scientific">Rhodospira trueperi</name>
    <dbReference type="NCBI Taxonomy" id="69960"/>
    <lineage>
        <taxon>Bacteria</taxon>
        <taxon>Pseudomonadati</taxon>
        <taxon>Pseudomonadota</taxon>
        <taxon>Alphaproteobacteria</taxon>
        <taxon>Rhodospirillales</taxon>
        <taxon>Rhodospirillaceae</taxon>
        <taxon>Rhodospira</taxon>
    </lineage>
</organism>
<dbReference type="OrthoDB" id="9802896at2"/>
<dbReference type="SUPFAM" id="SSF53850">
    <property type="entry name" value="Periplasmic binding protein-like II"/>
    <property type="match status" value="1"/>
</dbReference>
<dbReference type="RefSeq" id="WP_092782945.1">
    <property type="nucleotide sequence ID" value="NZ_FNAP01000002.1"/>
</dbReference>
<dbReference type="Pfam" id="PF12974">
    <property type="entry name" value="Phosphonate-bd"/>
    <property type="match status" value="1"/>
</dbReference>
<dbReference type="Gene3D" id="3.40.190.10">
    <property type="entry name" value="Periplasmic binding protein-like II"/>
    <property type="match status" value="2"/>
</dbReference>
<dbReference type="EMBL" id="FNAP01000002">
    <property type="protein sequence ID" value="SDD98882.1"/>
    <property type="molecule type" value="Genomic_DNA"/>
</dbReference>
<name>A0A1G6Z8U6_9PROT</name>
<dbReference type="GO" id="GO:0015716">
    <property type="term" value="P:organic phosphonate transport"/>
    <property type="evidence" value="ECO:0007669"/>
    <property type="project" value="InterPro"/>
</dbReference>
<dbReference type="NCBIfam" id="TIGR03431">
    <property type="entry name" value="PhnD"/>
    <property type="match status" value="1"/>
</dbReference>
<dbReference type="Proteomes" id="UP000199412">
    <property type="component" value="Unassembled WGS sequence"/>
</dbReference>
<dbReference type="AlphaFoldDB" id="A0A1G6Z8U6"/>
<evidence type="ECO:0000256" key="1">
    <source>
        <dbReference type="ARBA" id="ARBA00007162"/>
    </source>
</evidence>
<proteinExistence type="inferred from homology"/>
<dbReference type="InterPro" id="IPR006311">
    <property type="entry name" value="TAT_signal"/>
</dbReference>
<dbReference type="NCBIfam" id="TIGR01098">
    <property type="entry name" value="3A0109s03R"/>
    <property type="match status" value="1"/>
</dbReference>
<dbReference type="PROSITE" id="PS51318">
    <property type="entry name" value="TAT"/>
    <property type="match status" value="1"/>
</dbReference>
<keyword evidence="2 3" id="KW-0732">Signal</keyword>
<dbReference type="GO" id="GO:0055085">
    <property type="term" value="P:transmembrane transport"/>
    <property type="evidence" value="ECO:0007669"/>
    <property type="project" value="InterPro"/>
</dbReference>
<accession>A0A1G6Z8U6</accession>
<dbReference type="GO" id="GO:0043190">
    <property type="term" value="C:ATP-binding cassette (ABC) transporter complex"/>
    <property type="evidence" value="ECO:0007669"/>
    <property type="project" value="InterPro"/>
</dbReference>
<evidence type="ECO:0000256" key="2">
    <source>
        <dbReference type="ARBA" id="ARBA00022729"/>
    </source>
</evidence>
<dbReference type="InterPro" id="IPR005770">
    <property type="entry name" value="PhnD"/>
</dbReference>
<sequence length="302" mass="33102">MSLTRRTLIAAATAAATLAGASAPALADWREDYPTLRFGVITSENEADRTMRFKPVQDYLEEALGVTIEWRTATDYAGIIEGVRAGKIEIARFGPASYSKCWMVTDGKVEPLVGELDLDGNFGYHSVVVVKADSPYQSIDDLEGKSLAFADPNSTSGHQAPRFFLGEAGYDPDAFFGSTGFSGSHENSVMAVLNGTYDAAATWWRDAERSNPQRMANKGMIEDGSWRVIWTSPKLPSSPWAMSTELPEDMRTDVQQALYNMKEASPEAWESLTDGQASGFKLVTHADYEGVVRMIQTNLADR</sequence>
<protein>
    <submittedName>
        <fullName evidence="4">Phosphonate transport system substrate-binding protein</fullName>
    </submittedName>
</protein>
<gene>
    <name evidence="4" type="ORF">SAMN05421720_102291</name>
</gene>